<feature type="region of interest" description="Disordered" evidence="1">
    <location>
        <begin position="501"/>
        <end position="524"/>
    </location>
</feature>
<gene>
    <name evidence="3" type="ORF">MFIFM68171_03016</name>
</gene>
<comment type="caution">
    <text evidence="3">The sequence shown here is derived from an EMBL/GenBank/DDBJ whole genome shotgun (WGS) entry which is preliminary data.</text>
</comment>
<organism evidence="3 4">
    <name type="scientific">Madurella fahalii</name>
    <dbReference type="NCBI Taxonomy" id="1157608"/>
    <lineage>
        <taxon>Eukaryota</taxon>
        <taxon>Fungi</taxon>
        <taxon>Dikarya</taxon>
        <taxon>Ascomycota</taxon>
        <taxon>Pezizomycotina</taxon>
        <taxon>Sordariomycetes</taxon>
        <taxon>Sordariomycetidae</taxon>
        <taxon>Sordariales</taxon>
        <taxon>Sordariales incertae sedis</taxon>
        <taxon>Madurella</taxon>
    </lineage>
</organism>
<keyword evidence="4" id="KW-1185">Reference proteome</keyword>
<dbReference type="RefSeq" id="XP_070914539.1">
    <property type="nucleotide sequence ID" value="XM_071058438.1"/>
</dbReference>
<protein>
    <recommendedName>
        <fullName evidence="2">Heterokaryon incompatibility domain-containing protein</fullName>
    </recommendedName>
</protein>
<sequence>MNDRSFVSISVAEGAPVLLWLTNCRYAELYTRPGCPSTIPAVGPGRELTPSFDLDNLGLLASWLRDCSDHHTQCKQTRSPLPTRVIAVGADDKEPFLYEAKGEEAAYIALSHCWGKHQPLTTEIGTLQERKERIPLADVPQTFQDAILVTRKLGIDYLWIDSLCIIQDDSKDWEREAARMCSVYQNATLTISADAAGDSTQGLLKQVSARRFPPAVALPLAGDDVNSNPVYIREIPVGSYERPGELGGLHLVEIQRGEPLFGRAWVLQEWLLSRRIAHFCSGEFFWECNTLMQCECQVKPCSEAISQLTPEEGLTRASFHRFQAADREGNAACLAWPQVVREFTQRGITKMTDRLPAMSGLAQFAKLRAEEDYLCGLWKSDLQASLLWALGPPPQAPLGVEPDRLKSKRLTPYYAPTWSWASVTGHIWYDLAEGNSGFTEKIRRQPICQILGAKVTPATSNPYGSASGGEIRILGHVGPLPRRARQTRDRYVWGLLSEGSRGDRRRRGNNPSTDDGEIIPDVNDPDPVFTELDDLTLVILMRTELTYGRTDLDGLALRKVEGAQEETFERVGKVTLRDYDKNWKHWMSQSSEATVLIV</sequence>
<dbReference type="PANTHER" id="PTHR33112:SF10">
    <property type="entry name" value="TOL"/>
    <property type="match status" value="1"/>
</dbReference>
<evidence type="ECO:0000259" key="2">
    <source>
        <dbReference type="Pfam" id="PF06985"/>
    </source>
</evidence>
<dbReference type="Pfam" id="PF06985">
    <property type="entry name" value="HET"/>
    <property type="match status" value="1"/>
</dbReference>
<evidence type="ECO:0000256" key="1">
    <source>
        <dbReference type="SAM" id="MobiDB-lite"/>
    </source>
</evidence>
<reference evidence="3 4" key="1">
    <citation type="submission" date="2024-09" db="EMBL/GenBank/DDBJ databases">
        <title>Itraconazole resistance in Madurella fahalii resulting from another homologue of gene encoding cytochrome P450 14-alpha sterol demethylase (CYP51).</title>
        <authorList>
            <person name="Yoshioka I."/>
            <person name="Fahal A.H."/>
            <person name="Kaneko S."/>
            <person name="Yaguchi T."/>
        </authorList>
    </citation>
    <scope>NUCLEOTIDE SEQUENCE [LARGE SCALE GENOMIC DNA]</scope>
    <source>
        <strain evidence="3 4">IFM 68171</strain>
    </source>
</reference>
<feature type="domain" description="Heterokaryon incompatibility" evidence="2">
    <location>
        <begin position="107"/>
        <end position="269"/>
    </location>
</feature>
<name>A0ABQ0G4X9_9PEZI</name>
<accession>A0ABQ0G4X9</accession>
<proteinExistence type="predicted"/>
<dbReference type="Proteomes" id="UP001628179">
    <property type="component" value="Unassembled WGS sequence"/>
</dbReference>
<dbReference type="InterPro" id="IPR010730">
    <property type="entry name" value="HET"/>
</dbReference>
<dbReference type="EMBL" id="BAAFSV010000002">
    <property type="protein sequence ID" value="GAB1312806.1"/>
    <property type="molecule type" value="Genomic_DNA"/>
</dbReference>
<evidence type="ECO:0000313" key="3">
    <source>
        <dbReference type="EMBL" id="GAB1312806.1"/>
    </source>
</evidence>
<dbReference type="GeneID" id="98173761"/>
<dbReference type="PANTHER" id="PTHR33112">
    <property type="entry name" value="DOMAIN PROTEIN, PUTATIVE-RELATED"/>
    <property type="match status" value="1"/>
</dbReference>
<evidence type="ECO:0000313" key="4">
    <source>
        <dbReference type="Proteomes" id="UP001628179"/>
    </source>
</evidence>